<dbReference type="EMBL" id="VTFX01000003">
    <property type="protein sequence ID" value="KAD3720506.1"/>
    <property type="molecule type" value="Genomic_DNA"/>
</dbReference>
<keyword evidence="19" id="KW-1185">Reference proteome</keyword>
<evidence type="ECO:0000256" key="6">
    <source>
        <dbReference type="ARBA" id="ARBA00022771"/>
    </source>
</evidence>
<keyword evidence="4" id="KW-0479">Metal-binding</keyword>
<dbReference type="RefSeq" id="WP_152271891.1">
    <property type="nucleotide sequence ID" value="NZ_VTFX01000003.1"/>
</dbReference>
<dbReference type="GO" id="GO:0008534">
    <property type="term" value="F:oxidized purine nucleobase lesion DNA N-glycosylase activity"/>
    <property type="evidence" value="ECO:0007669"/>
    <property type="project" value="UniProtKB-ARBA"/>
</dbReference>
<dbReference type="PROSITE" id="PS51068">
    <property type="entry name" value="FPG_CAT"/>
    <property type="match status" value="1"/>
</dbReference>
<dbReference type="GO" id="GO:0006979">
    <property type="term" value="P:response to oxidative stress"/>
    <property type="evidence" value="ECO:0007669"/>
    <property type="project" value="UniProtKB-ARBA"/>
</dbReference>
<dbReference type="SMART" id="SM01232">
    <property type="entry name" value="H2TH"/>
    <property type="match status" value="1"/>
</dbReference>
<evidence type="ECO:0000256" key="2">
    <source>
        <dbReference type="ARBA" id="ARBA00009409"/>
    </source>
</evidence>
<keyword evidence="8" id="KW-0862">Zinc</keyword>
<dbReference type="GO" id="GO:0008270">
    <property type="term" value="F:zinc ion binding"/>
    <property type="evidence" value="ECO:0007669"/>
    <property type="project" value="UniProtKB-KW"/>
</dbReference>
<evidence type="ECO:0000256" key="4">
    <source>
        <dbReference type="ARBA" id="ARBA00022723"/>
    </source>
</evidence>
<dbReference type="EC" id="4.2.99.18" evidence="3"/>
<dbReference type="PROSITE" id="PS01242">
    <property type="entry name" value="ZF_FPG_1"/>
    <property type="match status" value="1"/>
</dbReference>
<evidence type="ECO:0000313" key="18">
    <source>
        <dbReference type="EMBL" id="KAD3720506.1"/>
    </source>
</evidence>
<evidence type="ECO:0000256" key="7">
    <source>
        <dbReference type="ARBA" id="ARBA00022801"/>
    </source>
</evidence>
<sequence length="298" mass="31733">MPEGHSIHRLARQFTSVFGGARLAVSSPQGRFAAGAALLDGHVLEAAEAHGKQLFLHFSNDLYLRIHLGLYGAFDFGGDETFAGASTIGAPRRVGEREVAGDGGAGYAGPPEPKGAVRVRLVSDHGWADLRGPTACEVVTEAERAKVLARLGPDPLADGADGSEGAAEFTRRLRSKGSPIGLLLMNQEVLAGVGNVYRAEVLFRARISPWRLGRSVDEADAAALWDDIVHLMNDGVRQGRIITTEPQDRADAGEPVPPSEAHYVYKRTGLPCRRCGTAVAGTEMGARNLFWCPACQAD</sequence>
<evidence type="ECO:0000256" key="8">
    <source>
        <dbReference type="ARBA" id="ARBA00022833"/>
    </source>
</evidence>
<dbReference type="CDD" id="cd08970">
    <property type="entry name" value="AcNei1_N"/>
    <property type="match status" value="1"/>
</dbReference>
<keyword evidence="11" id="KW-0456">Lyase</keyword>
<keyword evidence="7" id="KW-0378">Hydrolase</keyword>
<dbReference type="Gene3D" id="1.10.8.50">
    <property type="match status" value="1"/>
</dbReference>
<dbReference type="PANTHER" id="PTHR42697:SF3">
    <property type="entry name" value="ENDONUCLEASE 8 1"/>
    <property type="match status" value="1"/>
</dbReference>
<dbReference type="Gene3D" id="3.20.190.10">
    <property type="entry name" value="MutM-like, N-terminal"/>
    <property type="match status" value="1"/>
</dbReference>
<dbReference type="PANTHER" id="PTHR42697">
    <property type="entry name" value="ENDONUCLEASE 8"/>
    <property type="match status" value="1"/>
</dbReference>
<dbReference type="Pfam" id="PF01149">
    <property type="entry name" value="Fapy_DNA_glyco"/>
    <property type="match status" value="1"/>
</dbReference>
<evidence type="ECO:0000256" key="11">
    <source>
        <dbReference type="ARBA" id="ARBA00023239"/>
    </source>
</evidence>
<evidence type="ECO:0000256" key="1">
    <source>
        <dbReference type="ARBA" id="ARBA00001947"/>
    </source>
</evidence>
<dbReference type="InterPro" id="IPR035937">
    <property type="entry name" value="FPG_N"/>
</dbReference>
<dbReference type="InterPro" id="IPR010979">
    <property type="entry name" value="Ribosomal_uS13-like_H2TH"/>
</dbReference>
<comment type="caution">
    <text evidence="18">The sequence shown here is derived from an EMBL/GenBank/DDBJ whole genome shotgun (WGS) entry which is preliminary data.</text>
</comment>
<dbReference type="InterPro" id="IPR015886">
    <property type="entry name" value="H2TH_FPG"/>
</dbReference>
<evidence type="ECO:0000256" key="3">
    <source>
        <dbReference type="ARBA" id="ARBA00012720"/>
    </source>
</evidence>
<evidence type="ECO:0000259" key="16">
    <source>
        <dbReference type="PROSITE" id="PS51066"/>
    </source>
</evidence>
<dbReference type="InterPro" id="IPR010663">
    <property type="entry name" value="Znf_FPG/IleRS"/>
</dbReference>
<dbReference type="GO" id="GO:0003690">
    <property type="term" value="F:double-stranded DNA binding"/>
    <property type="evidence" value="ECO:0007669"/>
    <property type="project" value="UniProtKB-ARBA"/>
</dbReference>
<comment type="cofactor">
    <cofactor evidence="1">
        <name>Zn(2+)</name>
        <dbReference type="ChEBI" id="CHEBI:29105"/>
    </cofactor>
</comment>
<evidence type="ECO:0000256" key="13">
    <source>
        <dbReference type="ARBA" id="ARBA00023295"/>
    </source>
</evidence>
<dbReference type="GO" id="GO:0140078">
    <property type="term" value="F:class I DNA-(apurinic or apyrimidinic site) endonuclease activity"/>
    <property type="evidence" value="ECO:0007669"/>
    <property type="project" value="UniProtKB-EC"/>
</dbReference>
<keyword evidence="5" id="KW-0227">DNA damage</keyword>
<dbReference type="GO" id="GO:0003684">
    <property type="term" value="F:damaged DNA binding"/>
    <property type="evidence" value="ECO:0007669"/>
    <property type="project" value="InterPro"/>
</dbReference>
<keyword evidence="9" id="KW-0238">DNA-binding</keyword>
<dbReference type="InterPro" id="IPR012319">
    <property type="entry name" value="FPG_cat"/>
</dbReference>
<accession>A0A5N6MPX1</accession>
<dbReference type="GO" id="GO:0006284">
    <property type="term" value="P:base-excision repair"/>
    <property type="evidence" value="ECO:0007669"/>
    <property type="project" value="InterPro"/>
</dbReference>
<dbReference type="InterPro" id="IPR000214">
    <property type="entry name" value="Znf_DNA_glyclase/AP_lyase"/>
</dbReference>
<comment type="similarity">
    <text evidence="2">Belongs to the FPG family.</text>
</comment>
<dbReference type="SUPFAM" id="SSF81624">
    <property type="entry name" value="N-terminal domain of MutM-like DNA repair proteins"/>
    <property type="match status" value="1"/>
</dbReference>
<dbReference type="Proteomes" id="UP000326852">
    <property type="component" value="Unassembled WGS sequence"/>
</dbReference>
<evidence type="ECO:0000256" key="14">
    <source>
        <dbReference type="ARBA" id="ARBA00044632"/>
    </source>
</evidence>
<dbReference type="AlphaFoldDB" id="A0A5N6MPX1"/>
<evidence type="ECO:0000256" key="15">
    <source>
        <dbReference type="PROSITE-ProRule" id="PRU00391"/>
    </source>
</evidence>
<evidence type="ECO:0000259" key="17">
    <source>
        <dbReference type="PROSITE" id="PS51068"/>
    </source>
</evidence>
<reference evidence="18 19" key="1">
    <citation type="submission" date="2019-08" db="EMBL/GenBank/DDBJ databases">
        <title>Arthrobacter sp. nov., isolated from plateau pika and Tibetan wild ass.</title>
        <authorList>
            <person name="Ge Y."/>
        </authorList>
    </citation>
    <scope>NUCLEOTIDE SEQUENCE [LARGE SCALE GENOMIC DNA]</scope>
    <source>
        <strain evidence="18 19">785</strain>
    </source>
</reference>
<feature type="domain" description="FPG-type" evidence="16">
    <location>
        <begin position="263"/>
        <end position="297"/>
    </location>
</feature>
<evidence type="ECO:0000256" key="5">
    <source>
        <dbReference type="ARBA" id="ARBA00022763"/>
    </source>
</evidence>
<keyword evidence="13" id="KW-0326">Glycosidase</keyword>
<keyword evidence="6 15" id="KW-0863">Zinc-finger</keyword>
<evidence type="ECO:0000256" key="10">
    <source>
        <dbReference type="ARBA" id="ARBA00023204"/>
    </source>
</evidence>
<dbReference type="Pfam" id="PF06827">
    <property type="entry name" value="zf-FPG_IleRS"/>
    <property type="match status" value="1"/>
</dbReference>
<keyword evidence="12" id="KW-0511">Multifunctional enzyme</keyword>
<evidence type="ECO:0000313" key="19">
    <source>
        <dbReference type="Proteomes" id="UP000326852"/>
    </source>
</evidence>
<dbReference type="InterPro" id="IPR015887">
    <property type="entry name" value="DNA_glyclase_Znf_dom_DNA_BS"/>
</dbReference>
<evidence type="ECO:0000256" key="9">
    <source>
        <dbReference type="ARBA" id="ARBA00023125"/>
    </source>
</evidence>
<organism evidence="18 19">
    <name type="scientific">Arthrobacter yangruifuii</name>
    <dbReference type="NCBI Taxonomy" id="2606616"/>
    <lineage>
        <taxon>Bacteria</taxon>
        <taxon>Bacillati</taxon>
        <taxon>Actinomycetota</taxon>
        <taxon>Actinomycetes</taxon>
        <taxon>Micrococcales</taxon>
        <taxon>Micrococcaceae</taxon>
        <taxon>Arthrobacter</taxon>
    </lineage>
</organism>
<gene>
    <name evidence="18" type="ORF">GD627_06710</name>
</gene>
<dbReference type="PROSITE" id="PS51066">
    <property type="entry name" value="ZF_FPG_2"/>
    <property type="match status" value="1"/>
</dbReference>
<keyword evidence="10" id="KW-0234">DNA repair</keyword>
<name>A0A5N6MPX1_9MICC</name>
<dbReference type="SMART" id="SM00898">
    <property type="entry name" value="Fapy_DNA_glyco"/>
    <property type="match status" value="1"/>
</dbReference>
<feature type="domain" description="Formamidopyrimidine-DNA glycosylase catalytic" evidence="17">
    <location>
        <begin position="2"/>
        <end position="89"/>
    </location>
</feature>
<dbReference type="FunFam" id="1.10.8.50:FF:000003">
    <property type="entry name" value="Formamidopyrimidine-DNA glycosylase"/>
    <property type="match status" value="1"/>
</dbReference>
<dbReference type="Pfam" id="PF06831">
    <property type="entry name" value="H2TH"/>
    <property type="match status" value="1"/>
</dbReference>
<dbReference type="SUPFAM" id="SSF46946">
    <property type="entry name" value="S13-like H2TH domain"/>
    <property type="match status" value="1"/>
</dbReference>
<comment type="catalytic activity">
    <reaction evidence="14">
        <text>2'-deoxyribonucleotide-(2'-deoxyribose 5'-phosphate)-2'-deoxyribonucleotide-DNA = a 3'-end 2'-deoxyribonucleotide-(2,3-dehydro-2,3-deoxyribose 5'-phosphate)-DNA + a 5'-end 5'-phospho-2'-deoxyribonucleoside-DNA + H(+)</text>
        <dbReference type="Rhea" id="RHEA:66592"/>
        <dbReference type="Rhea" id="RHEA-COMP:13180"/>
        <dbReference type="Rhea" id="RHEA-COMP:16897"/>
        <dbReference type="Rhea" id="RHEA-COMP:17067"/>
        <dbReference type="ChEBI" id="CHEBI:15378"/>
        <dbReference type="ChEBI" id="CHEBI:136412"/>
        <dbReference type="ChEBI" id="CHEBI:157695"/>
        <dbReference type="ChEBI" id="CHEBI:167181"/>
        <dbReference type="EC" id="4.2.99.18"/>
    </reaction>
</comment>
<protein>
    <recommendedName>
        <fullName evidence="3">DNA-(apurinic or apyrimidinic site) lyase</fullName>
        <ecNumber evidence="3">4.2.99.18</ecNumber>
    </recommendedName>
</protein>
<evidence type="ECO:0000256" key="12">
    <source>
        <dbReference type="ARBA" id="ARBA00023268"/>
    </source>
</evidence>
<dbReference type="GO" id="GO:0000703">
    <property type="term" value="F:oxidized pyrimidine nucleobase lesion DNA N-glycosylase activity"/>
    <property type="evidence" value="ECO:0007669"/>
    <property type="project" value="TreeGrafter"/>
</dbReference>
<dbReference type="SUPFAM" id="SSF57716">
    <property type="entry name" value="Glucocorticoid receptor-like (DNA-binding domain)"/>
    <property type="match status" value="1"/>
</dbReference>
<proteinExistence type="inferred from homology"/>